<protein>
    <submittedName>
        <fullName evidence="1">Uncharacterized protein</fullName>
    </submittedName>
</protein>
<reference evidence="1 2" key="1">
    <citation type="submission" date="2024-06" db="EMBL/GenBank/DDBJ databases">
        <title>Novosphingobium rhizovicinus M1R2S20.</title>
        <authorList>
            <person name="Sun J.-Q."/>
        </authorList>
    </citation>
    <scope>NUCLEOTIDE SEQUENCE [LARGE SCALE GENOMIC DNA]</scope>
    <source>
        <strain evidence="1 2">M1R2S20</strain>
    </source>
</reference>
<keyword evidence="2" id="KW-1185">Reference proteome</keyword>
<comment type="caution">
    <text evidence="1">The sequence shown here is derived from an EMBL/GenBank/DDBJ whole genome shotgun (WGS) entry which is preliminary data.</text>
</comment>
<evidence type="ECO:0000313" key="2">
    <source>
        <dbReference type="Proteomes" id="UP001556118"/>
    </source>
</evidence>
<gene>
    <name evidence="1" type="ORF">ABUH87_01720</name>
</gene>
<organism evidence="1 2">
    <name type="scientific">Novosphingobium rhizovicinum</name>
    <dbReference type="NCBI Taxonomy" id="3228928"/>
    <lineage>
        <taxon>Bacteria</taxon>
        <taxon>Pseudomonadati</taxon>
        <taxon>Pseudomonadota</taxon>
        <taxon>Alphaproteobacteria</taxon>
        <taxon>Sphingomonadales</taxon>
        <taxon>Sphingomonadaceae</taxon>
        <taxon>Novosphingobium</taxon>
    </lineage>
</organism>
<dbReference type="EMBL" id="JBFNXR010000017">
    <property type="protein sequence ID" value="MEW9853900.1"/>
    <property type="molecule type" value="Genomic_DNA"/>
</dbReference>
<evidence type="ECO:0000313" key="1">
    <source>
        <dbReference type="EMBL" id="MEW9853900.1"/>
    </source>
</evidence>
<dbReference type="Proteomes" id="UP001556118">
    <property type="component" value="Unassembled WGS sequence"/>
</dbReference>
<accession>A0ABV3R7J5</accession>
<sequence length="173" mass="18955">METMLLERPVAGASLLPPTSRAVALRVHAFAGAIGGLVDTTAAARDPMFAGSVVMPYAGLVVAGTACRRPLIFREGDAVARHSRLDLGLLRFDAERGVTFDIRLQQRSEWLCHYVAWRRDGDLWLVPEVGTGPFIRVTAWGLEIEDEPPFVLADERASGIVRARTIPSFMGRI</sequence>
<name>A0ABV3R7J5_9SPHN</name>
<dbReference type="RefSeq" id="WP_367768437.1">
    <property type="nucleotide sequence ID" value="NZ_JBFNXR010000017.1"/>
</dbReference>
<proteinExistence type="predicted"/>